<proteinExistence type="predicted"/>
<dbReference type="Proteomes" id="UP000076154">
    <property type="component" value="Unassembled WGS sequence"/>
</dbReference>
<evidence type="ECO:0000313" key="1">
    <source>
        <dbReference type="EMBL" id="RDB14557.1"/>
    </source>
</evidence>
<name>A0A369J1N2_HYPMA</name>
<dbReference type="InParanoid" id="A0A369J1N2"/>
<keyword evidence="2" id="KW-1185">Reference proteome</keyword>
<reference evidence="1" key="1">
    <citation type="submission" date="2018-04" db="EMBL/GenBank/DDBJ databases">
        <title>Whole genome sequencing of Hypsizygus marmoreus.</title>
        <authorList>
            <person name="Choi I.-G."/>
            <person name="Min B."/>
            <person name="Kim J.-G."/>
            <person name="Kim S."/>
            <person name="Oh Y.-L."/>
            <person name="Kong W.-S."/>
            <person name="Park H."/>
            <person name="Jeong J."/>
            <person name="Song E.-S."/>
        </authorList>
    </citation>
    <scope>NUCLEOTIDE SEQUENCE [LARGE SCALE GENOMIC DNA]</scope>
    <source>
        <strain evidence="1">51987-8</strain>
    </source>
</reference>
<sequence length="113" mass="12282">MRELPSGSVSTSLLIHINSLSPGNEYRAYTFLPLRGEVILSVSILSPAMTQITEAFALEPCLPLLPMFSHHAMGTVVPTTAIDCSSLTFLSEAPVSLYVDHDFSDNLSTFTLH</sequence>
<comment type="caution">
    <text evidence="1">The sequence shown here is derived from an EMBL/GenBank/DDBJ whole genome shotgun (WGS) entry which is preliminary data.</text>
</comment>
<evidence type="ECO:0000313" key="2">
    <source>
        <dbReference type="Proteomes" id="UP000076154"/>
    </source>
</evidence>
<organism evidence="1 2">
    <name type="scientific">Hypsizygus marmoreus</name>
    <name type="common">White beech mushroom</name>
    <name type="synonym">Agaricus marmoreus</name>
    <dbReference type="NCBI Taxonomy" id="39966"/>
    <lineage>
        <taxon>Eukaryota</taxon>
        <taxon>Fungi</taxon>
        <taxon>Dikarya</taxon>
        <taxon>Basidiomycota</taxon>
        <taxon>Agaricomycotina</taxon>
        <taxon>Agaricomycetes</taxon>
        <taxon>Agaricomycetidae</taxon>
        <taxon>Agaricales</taxon>
        <taxon>Tricholomatineae</taxon>
        <taxon>Lyophyllaceae</taxon>
        <taxon>Hypsizygus</taxon>
    </lineage>
</organism>
<dbReference type="EMBL" id="LUEZ02000096">
    <property type="protein sequence ID" value="RDB14557.1"/>
    <property type="molecule type" value="Genomic_DNA"/>
</dbReference>
<protein>
    <submittedName>
        <fullName evidence="1">Uncharacterized protein</fullName>
    </submittedName>
</protein>
<dbReference type="AlphaFoldDB" id="A0A369J1N2"/>
<gene>
    <name evidence="1" type="ORF">Hypma_016225</name>
</gene>
<accession>A0A369J1N2</accession>